<accession>A0A7D6ZLT8</accession>
<dbReference type="AlphaFoldDB" id="A0A7D6ZLT8"/>
<evidence type="ECO:0008006" key="4">
    <source>
        <dbReference type="Google" id="ProtNLM"/>
    </source>
</evidence>
<evidence type="ECO:0000313" key="3">
    <source>
        <dbReference type="Proteomes" id="UP000515512"/>
    </source>
</evidence>
<protein>
    <recommendedName>
        <fullName evidence="4">DUF4254 domain-containing protein</fullName>
    </recommendedName>
</protein>
<name>A0A7D6ZLT8_9NOCA</name>
<sequence>MKLSSELWADHRRRRLEPPAPTESAFPTGEALLSAIRNHHIDDHPLTRYANKLGTVHRLLLKIPGTRTMLGIERVELIHAIDSWARTGDPTRQSCGSLGARIDLIAETQVRAYHLLMSEDPGDPRVHAAWHDLAQLVDDYTCATAESAS</sequence>
<organism evidence="2 3">
    <name type="scientific">Nocardia huaxiensis</name>
    <dbReference type="NCBI Taxonomy" id="2755382"/>
    <lineage>
        <taxon>Bacteria</taxon>
        <taxon>Bacillati</taxon>
        <taxon>Actinomycetota</taxon>
        <taxon>Actinomycetes</taxon>
        <taxon>Mycobacteriales</taxon>
        <taxon>Nocardiaceae</taxon>
        <taxon>Nocardia</taxon>
    </lineage>
</organism>
<evidence type="ECO:0000313" key="2">
    <source>
        <dbReference type="EMBL" id="QLY28805.1"/>
    </source>
</evidence>
<keyword evidence="3" id="KW-1185">Reference proteome</keyword>
<dbReference type="KEGG" id="nhu:H0264_26205"/>
<dbReference type="RefSeq" id="WP_181580011.1">
    <property type="nucleotide sequence ID" value="NZ_CP059399.1"/>
</dbReference>
<evidence type="ECO:0000256" key="1">
    <source>
        <dbReference type="SAM" id="MobiDB-lite"/>
    </source>
</evidence>
<reference evidence="2 3" key="1">
    <citation type="submission" date="2020-07" db="EMBL/GenBank/DDBJ databases">
        <authorList>
            <person name="Zhuang K."/>
            <person name="Ran Y."/>
        </authorList>
    </citation>
    <scope>NUCLEOTIDE SEQUENCE [LARGE SCALE GENOMIC DNA]</scope>
    <source>
        <strain evidence="2 3">WCH-YHL-001</strain>
    </source>
</reference>
<proteinExistence type="predicted"/>
<dbReference type="EMBL" id="CP059399">
    <property type="protein sequence ID" value="QLY28805.1"/>
    <property type="molecule type" value="Genomic_DNA"/>
</dbReference>
<dbReference type="Proteomes" id="UP000515512">
    <property type="component" value="Chromosome"/>
</dbReference>
<feature type="region of interest" description="Disordered" evidence="1">
    <location>
        <begin position="1"/>
        <end position="25"/>
    </location>
</feature>
<gene>
    <name evidence="2" type="ORF">H0264_26205</name>
</gene>